<evidence type="ECO:0000256" key="1">
    <source>
        <dbReference type="ARBA" id="ARBA00010088"/>
    </source>
</evidence>
<reference evidence="4 5" key="1">
    <citation type="journal article" date="2019" name="Sci. Rep.">
        <title>Colletotrichum shisoi sp. nov., an anthracnose pathogen of Perilla frutescens in Japan: molecular phylogenetic, morphological and genomic evidence.</title>
        <authorList>
            <person name="Gan P."/>
            <person name="Tsushima A."/>
            <person name="Hiroyama R."/>
            <person name="Narusaka M."/>
            <person name="Takano Y."/>
            <person name="Narusaka Y."/>
            <person name="Kawaradani M."/>
            <person name="Damm U."/>
            <person name="Shirasu K."/>
        </authorList>
    </citation>
    <scope>NUCLEOTIDE SEQUENCE [LARGE SCALE GENOMIC DNA]</scope>
    <source>
        <strain evidence="4 5">PG-2018a</strain>
    </source>
</reference>
<dbReference type="SUPFAM" id="SSF53474">
    <property type="entry name" value="alpha/beta-Hydrolases"/>
    <property type="match status" value="1"/>
</dbReference>
<dbReference type="AlphaFoldDB" id="A0A5Q4BFY4"/>
<dbReference type="Gene3D" id="3.40.50.1820">
    <property type="entry name" value="alpha/beta hydrolase"/>
    <property type="match status" value="1"/>
</dbReference>
<comment type="similarity">
    <text evidence="1">Belongs to the peptidase S33 family.</text>
</comment>
<dbReference type="PANTHER" id="PTHR21661:SF39">
    <property type="entry name" value="HYDROLASE, PUTATIVE (AFU_ORTHOLOGUE AFUA_3G08960)-RELATED"/>
    <property type="match status" value="1"/>
</dbReference>
<name>A0A5Q4BFY4_9PEZI</name>
<evidence type="ECO:0000313" key="4">
    <source>
        <dbReference type="EMBL" id="TQN65830.1"/>
    </source>
</evidence>
<evidence type="ECO:0000313" key="5">
    <source>
        <dbReference type="Proteomes" id="UP000326340"/>
    </source>
</evidence>
<dbReference type="Pfam" id="PF06441">
    <property type="entry name" value="EHN"/>
    <property type="match status" value="1"/>
</dbReference>
<accession>A0A5Q4BFY4</accession>
<sequence length="162" mass="18097">MNSFPNYMIRVEDRKGAVDLHFIVLLSAKKNAIPLVLLHGWYGWPGSFLEFLPKLELFREKYDAYALPFHIIVPLLPGYTLSSKSPQDNAWIAEDAARTINTGMSMLNVDQYVVQGGDVGCLVAGILVSQHPSMVGIHCQYLFNLSYQLKMLKSSGESSSFP</sequence>
<keyword evidence="2 4" id="KW-0378">Hydrolase</keyword>
<feature type="domain" description="Epoxide hydrolase N-terminal" evidence="3">
    <location>
        <begin position="1"/>
        <end position="51"/>
    </location>
</feature>
<gene>
    <name evidence="4" type="primary">EpoA-3</name>
    <name evidence="4" type="ORF">CSHISOI_09600</name>
</gene>
<evidence type="ECO:0000259" key="3">
    <source>
        <dbReference type="Pfam" id="PF06441"/>
    </source>
</evidence>
<evidence type="ECO:0000256" key="2">
    <source>
        <dbReference type="ARBA" id="ARBA00022801"/>
    </source>
</evidence>
<dbReference type="OrthoDB" id="7130006at2759"/>
<dbReference type="PANTHER" id="PTHR21661">
    <property type="entry name" value="EPOXIDE HYDROLASE 1-RELATED"/>
    <property type="match status" value="1"/>
</dbReference>
<comment type="caution">
    <text evidence="4">The sequence shown here is derived from an EMBL/GenBank/DDBJ whole genome shotgun (WGS) entry which is preliminary data.</text>
</comment>
<proteinExistence type="inferred from homology"/>
<dbReference type="Proteomes" id="UP000326340">
    <property type="component" value="Unassembled WGS sequence"/>
</dbReference>
<dbReference type="GO" id="GO:0097176">
    <property type="term" value="P:epoxide metabolic process"/>
    <property type="evidence" value="ECO:0007669"/>
    <property type="project" value="TreeGrafter"/>
</dbReference>
<dbReference type="InterPro" id="IPR010497">
    <property type="entry name" value="Epoxide_hydro_N"/>
</dbReference>
<dbReference type="GO" id="GO:0004301">
    <property type="term" value="F:epoxide hydrolase activity"/>
    <property type="evidence" value="ECO:0007669"/>
    <property type="project" value="TreeGrafter"/>
</dbReference>
<dbReference type="InterPro" id="IPR029058">
    <property type="entry name" value="AB_hydrolase_fold"/>
</dbReference>
<dbReference type="EMBL" id="PUHP01001437">
    <property type="protein sequence ID" value="TQN65830.1"/>
    <property type="molecule type" value="Genomic_DNA"/>
</dbReference>
<keyword evidence="5" id="KW-1185">Reference proteome</keyword>
<protein>
    <submittedName>
        <fullName evidence="4">Putative epoxide hydrolase</fullName>
    </submittedName>
</protein>
<organism evidence="4 5">
    <name type="scientific">Colletotrichum shisoi</name>
    <dbReference type="NCBI Taxonomy" id="2078593"/>
    <lineage>
        <taxon>Eukaryota</taxon>
        <taxon>Fungi</taxon>
        <taxon>Dikarya</taxon>
        <taxon>Ascomycota</taxon>
        <taxon>Pezizomycotina</taxon>
        <taxon>Sordariomycetes</taxon>
        <taxon>Hypocreomycetidae</taxon>
        <taxon>Glomerellales</taxon>
        <taxon>Glomerellaceae</taxon>
        <taxon>Colletotrichum</taxon>
        <taxon>Colletotrichum destructivum species complex</taxon>
    </lineage>
</organism>